<gene>
    <name evidence="5" type="ORF">F5891DRAFT_1197488</name>
</gene>
<evidence type="ECO:0000259" key="4">
    <source>
        <dbReference type="Pfam" id="PF20147"/>
    </source>
</evidence>
<organism evidence="5 6">
    <name type="scientific">Suillus fuscotomentosus</name>
    <dbReference type="NCBI Taxonomy" id="1912939"/>
    <lineage>
        <taxon>Eukaryota</taxon>
        <taxon>Fungi</taxon>
        <taxon>Dikarya</taxon>
        <taxon>Basidiomycota</taxon>
        <taxon>Agaricomycotina</taxon>
        <taxon>Agaricomycetes</taxon>
        <taxon>Agaricomycetidae</taxon>
        <taxon>Boletales</taxon>
        <taxon>Suillineae</taxon>
        <taxon>Suillaceae</taxon>
        <taxon>Suillus</taxon>
    </lineage>
</organism>
<evidence type="ECO:0000313" key="6">
    <source>
        <dbReference type="Proteomes" id="UP001195769"/>
    </source>
</evidence>
<comment type="subcellular location">
    <subcellularLocation>
        <location evidence="1">Host cell</location>
    </subcellularLocation>
    <subcellularLocation>
        <location evidence="2">Secreted</location>
    </subcellularLocation>
</comment>
<dbReference type="AlphaFoldDB" id="A0AAD4DTL2"/>
<evidence type="ECO:0000256" key="1">
    <source>
        <dbReference type="ARBA" id="ARBA00004340"/>
    </source>
</evidence>
<dbReference type="EMBL" id="JABBWK010000124">
    <property type="protein sequence ID" value="KAG1891723.1"/>
    <property type="molecule type" value="Genomic_DNA"/>
</dbReference>
<dbReference type="Proteomes" id="UP001195769">
    <property type="component" value="Unassembled WGS sequence"/>
</dbReference>
<dbReference type="InterPro" id="IPR045379">
    <property type="entry name" value="Crinkler_N"/>
</dbReference>
<dbReference type="GO" id="GO:0043657">
    <property type="term" value="C:host cell"/>
    <property type="evidence" value="ECO:0007669"/>
    <property type="project" value="UniProtKB-SubCell"/>
</dbReference>
<comment type="caution">
    <text evidence="5">The sequence shown here is derived from an EMBL/GenBank/DDBJ whole genome shotgun (WGS) entry which is preliminary data.</text>
</comment>
<protein>
    <recommendedName>
        <fullName evidence="4">Crinkler effector protein N-terminal domain-containing protein</fullName>
    </recommendedName>
</protein>
<evidence type="ECO:0000313" key="5">
    <source>
        <dbReference type="EMBL" id="KAG1891723.1"/>
    </source>
</evidence>
<name>A0AAD4DTL2_9AGAM</name>
<dbReference type="RefSeq" id="XP_041218199.1">
    <property type="nucleotide sequence ID" value="XM_041368496.1"/>
</dbReference>
<dbReference type="Pfam" id="PF20147">
    <property type="entry name" value="Crinkler"/>
    <property type="match status" value="2"/>
</dbReference>
<feature type="domain" description="Crinkler effector protein N-terminal" evidence="4">
    <location>
        <begin position="7"/>
        <end position="107"/>
    </location>
</feature>
<reference evidence="5" key="1">
    <citation type="journal article" date="2020" name="New Phytol.">
        <title>Comparative genomics reveals dynamic genome evolution in host specialist ectomycorrhizal fungi.</title>
        <authorList>
            <person name="Lofgren L.A."/>
            <person name="Nguyen N.H."/>
            <person name="Vilgalys R."/>
            <person name="Ruytinx J."/>
            <person name="Liao H.L."/>
            <person name="Branco S."/>
            <person name="Kuo A."/>
            <person name="LaButti K."/>
            <person name="Lipzen A."/>
            <person name="Andreopoulos W."/>
            <person name="Pangilinan J."/>
            <person name="Riley R."/>
            <person name="Hundley H."/>
            <person name="Na H."/>
            <person name="Barry K."/>
            <person name="Grigoriev I.V."/>
            <person name="Stajich J.E."/>
            <person name="Kennedy P.G."/>
        </authorList>
    </citation>
    <scope>NUCLEOTIDE SEQUENCE</scope>
    <source>
        <strain evidence="5">FC203</strain>
    </source>
</reference>
<keyword evidence="3" id="KW-0964">Secreted</keyword>
<dbReference type="GO" id="GO:0005576">
    <property type="term" value="C:extracellular region"/>
    <property type="evidence" value="ECO:0007669"/>
    <property type="project" value="UniProtKB-SubCell"/>
</dbReference>
<keyword evidence="6" id="KW-1185">Reference proteome</keyword>
<evidence type="ECO:0000256" key="2">
    <source>
        <dbReference type="ARBA" id="ARBA00004613"/>
    </source>
</evidence>
<sequence>MSESLCLNCFTLGDDPRPNNIFPVHIAQTQNVGDLKEVIKDKKKPEFDHIAAHRLELWQVDLPVDETIKDKLNNLTLDPTKSLSPVDEIVEIFPDAPPCKYLHLIIQCPPAMSSGPLHLKCFMMGDDPCHVFEIEIAPTESVSGLQKVIKGAKM</sequence>
<accession>A0AAD4DTL2</accession>
<evidence type="ECO:0000256" key="3">
    <source>
        <dbReference type="ARBA" id="ARBA00022525"/>
    </source>
</evidence>
<feature type="domain" description="Crinkler effector protein N-terminal" evidence="4">
    <location>
        <begin position="117"/>
        <end position="152"/>
    </location>
</feature>
<proteinExistence type="predicted"/>
<dbReference type="GeneID" id="64662794"/>